<protein>
    <submittedName>
        <fullName evidence="1">Uncharacterized protein</fullName>
    </submittedName>
</protein>
<accession>A0AAW1SS61</accession>
<dbReference type="Proteomes" id="UP001485043">
    <property type="component" value="Unassembled WGS sequence"/>
</dbReference>
<organism evidence="1 2">
    <name type="scientific">Apatococcus fuscideae</name>
    <dbReference type="NCBI Taxonomy" id="2026836"/>
    <lineage>
        <taxon>Eukaryota</taxon>
        <taxon>Viridiplantae</taxon>
        <taxon>Chlorophyta</taxon>
        <taxon>core chlorophytes</taxon>
        <taxon>Trebouxiophyceae</taxon>
        <taxon>Chlorellales</taxon>
        <taxon>Chlorellaceae</taxon>
        <taxon>Apatococcus</taxon>
    </lineage>
</organism>
<name>A0AAW1SS61_9CHLO</name>
<sequence length="93" mass="10314">MVLSELRIGSLQARNIKGLEVAKASLRIAGSIDDVRVTTLPEVLALVKFRGVAFTSRHPRTPMKQFWRPSAWADAWCVSSSSESTLKFGVARR</sequence>
<dbReference type="AlphaFoldDB" id="A0AAW1SS61"/>
<dbReference type="EMBL" id="JALJOV010001148">
    <property type="protein sequence ID" value="KAK9853369.1"/>
    <property type="molecule type" value="Genomic_DNA"/>
</dbReference>
<keyword evidence="2" id="KW-1185">Reference proteome</keyword>
<reference evidence="1 2" key="1">
    <citation type="journal article" date="2024" name="Nat. Commun.">
        <title>Phylogenomics reveals the evolutionary origins of lichenization in chlorophyte algae.</title>
        <authorList>
            <person name="Puginier C."/>
            <person name="Libourel C."/>
            <person name="Otte J."/>
            <person name="Skaloud P."/>
            <person name="Haon M."/>
            <person name="Grisel S."/>
            <person name="Petersen M."/>
            <person name="Berrin J.G."/>
            <person name="Delaux P.M."/>
            <person name="Dal Grande F."/>
            <person name="Keller J."/>
        </authorList>
    </citation>
    <scope>NUCLEOTIDE SEQUENCE [LARGE SCALE GENOMIC DNA]</scope>
    <source>
        <strain evidence="1 2">SAG 2523</strain>
    </source>
</reference>
<gene>
    <name evidence="1" type="ORF">WJX84_007961</name>
</gene>
<proteinExistence type="predicted"/>
<comment type="caution">
    <text evidence="1">The sequence shown here is derived from an EMBL/GenBank/DDBJ whole genome shotgun (WGS) entry which is preliminary data.</text>
</comment>
<evidence type="ECO:0000313" key="1">
    <source>
        <dbReference type="EMBL" id="KAK9853369.1"/>
    </source>
</evidence>
<evidence type="ECO:0000313" key="2">
    <source>
        <dbReference type="Proteomes" id="UP001485043"/>
    </source>
</evidence>